<dbReference type="Gene3D" id="3.30.710.10">
    <property type="entry name" value="Potassium Channel Kv1.1, Chain A"/>
    <property type="match status" value="1"/>
</dbReference>
<dbReference type="EMBL" id="BMAW01004176">
    <property type="protein sequence ID" value="GFS87401.1"/>
    <property type="molecule type" value="Genomic_DNA"/>
</dbReference>
<dbReference type="SMART" id="SM00225">
    <property type="entry name" value="BTB"/>
    <property type="match status" value="1"/>
</dbReference>
<dbReference type="OrthoDB" id="6435723at2759"/>
<organism evidence="2 3">
    <name type="scientific">Nephila pilipes</name>
    <name type="common">Giant wood spider</name>
    <name type="synonym">Nephila maculata</name>
    <dbReference type="NCBI Taxonomy" id="299642"/>
    <lineage>
        <taxon>Eukaryota</taxon>
        <taxon>Metazoa</taxon>
        <taxon>Ecdysozoa</taxon>
        <taxon>Arthropoda</taxon>
        <taxon>Chelicerata</taxon>
        <taxon>Arachnida</taxon>
        <taxon>Araneae</taxon>
        <taxon>Araneomorphae</taxon>
        <taxon>Entelegynae</taxon>
        <taxon>Araneoidea</taxon>
        <taxon>Nephilidae</taxon>
        <taxon>Nephila</taxon>
    </lineage>
</organism>
<dbReference type="Proteomes" id="UP000887013">
    <property type="component" value="Unassembled WGS sequence"/>
</dbReference>
<dbReference type="PANTHER" id="PTHR24413">
    <property type="entry name" value="SPECKLE-TYPE POZ PROTEIN"/>
    <property type="match status" value="1"/>
</dbReference>
<accession>A0A8X6N0G3</accession>
<keyword evidence="3" id="KW-1185">Reference proteome</keyword>
<evidence type="ECO:0000313" key="2">
    <source>
        <dbReference type="EMBL" id="GFS87401.1"/>
    </source>
</evidence>
<dbReference type="InterPro" id="IPR000210">
    <property type="entry name" value="BTB/POZ_dom"/>
</dbReference>
<comment type="caution">
    <text evidence="2">The sequence shown here is derived from an EMBL/GenBank/DDBJ whole genome shotgun (WGS) entry which is preliminary data.</text>
</comment>
<dbReference type="InterPro" id="IPR011333">
    <property type="entry name" value="SKP1/BTB/POZ_sf"/>
</dbReference>
<reference evidence="2" key="1">
    <citation type="submission" date="2020-08" db="EMBL/GenBank/DDBJ databases">
        <title>Multicomponent nature underlies the extraordinary mechanical properties of spider dragline silk.</title>
        <authorList>
            <person name="Kono N."/>
            <person name="Nakamura H."/>
            <person name="Mori M."/>
            <person name="Yoshida Y."/>
            <person name="Ohtoshi R."/>
            <person name="Malay A.D."/>
            <person name="Moran D.A.P."/>
            <person name="Tomita M."/>
            <person name="Numata K."/>
            <person name="Arakawa K."/>
        </authorList>
    </citation>
    <scope>NUCLEOTIDE SEQUENCE</scope>
</reference>
<evidence type="ECO:0000259" key="1">
    <source>
        <dbReference type="PROSITE" id="PS50097"/>
    </source>
</evidence>
<dbReference type="SUPFAM" id="SSF54695">
    <property type="entry name" value="POZ domain"/>
    <property type="match status" value="1"/>
</dbReference>
<feature type="domain" description="BTB" evidence="1">
    <location>
        <begin position="117"/>
        <end position="184"/>
    </location>
</feature>
<proteinExistence type="predicted"/>
<dbReference type="AlphaFoldDB" id="A0A8X6N0G3"/>
<sequence length="253" mass="29155">MYLTMYNKRGRENGVRLKIFFETEKGALKFKILEHALKESKIRRCKKTLDLGSYSTEPNIEYFGNVPNGELCIKVYVTIPNNHPSVCASPFHVDKYISNSLELSKDLETLYRHSSTADVTFEVGGQTLGAHSNIIRCRSPVFAKMLDQDMREKATGRVLITDADFSVFDAFLLYLYTAQIKEKKWEIMYSLYSLAEKYAVFCLKQTCSRWLGKNMSVETVRKCLLLADLHDDQELKQVAKHFLRDHPEILATD</sequence>
<protein>
    <submittedName>
        <fullName evidence="2">Protein roadkill</fullName>
    </submittedName>
</protein>
<name>A0A8X6N0G3_NEPPI</name>
<dbReference type="PROSITE" id="PS50097">
    <property type="entry name" value="BTB"/>
    <property type="match status" value="1"/>
</dbReference>
<dbReference type="Pfam" id="PF00651">
    <property type="entry name" value="BTB"/>
    <property type="match status" value="1"/>
</dbReference>
<gene>
    <name evidence="2" type="primary">rdx_33</name>
    <name evidence="2" type="ORF">NPIL_441661</name>
</gene>
<evidence type="ECO:0000313" key="3">
    <source>
        <dbReference type="Proteomes" id="UP000887013"/>
    </source>
</evidence>